<reference evidence="2" key="1">
    <citation type="journal article" date="2017" name="Nat. Microbiol.">
        <title>Global analysis of biosynthetic gene clusters reveals vast potential of secondary metabolite production in Penicillium species.</title>
        <authorList>
            <person name="Nielsen J.C."/>
            <person name="Grijseels S."/>
            <person name="Prigent S."/>
            <person name="Ji B."/>
            <person name="Dainat J."/>
            <person name="Nielsen K.F."/>
            <person name="Frisvad J.C."/>
            <person name="Workman M."/>
            <person name="Nielsen J."/>
        </authorList>
    </citation>
    <scope>NUCLEOTIDE SEQUENCE [LARGE SCALE GENOMIC DNA]</scope>
    <source>
        <strain evidence="2">IBT 24891</strain>
    </source>
</reference>
<protein>
    <submittedName>
        <fullName evidence="1">Uncharacterized protein</fullName>
    </submittedName>
</protein>
<dbReference type="EMBL" id="MLKD01000003">
    <property type="protein sequence ID" value="OQE28527.1"/>
    <property type="molecule type" value="Genomic_DNA"/>
</dbReference>
<accession>A0A1V6TQ94</accession>
<comment type="caution">
    <text evidence="1">The sequence shown here is derived from an EMBL/GenBank/DDBJ whole genome shotgun (WGS) entry which is preliminary data.</text>
</comment>
<dbReference type="OrthoDB" id="4510061at2759"/>
<proteinExistence type="predicted"/>
<evidence type="ECO:0000313" key="2">
    <source>
        <dbReference type="Proteomes" id="UP000191285"/>
    </source>
</evidence>
<sequence>MADGMNQARAVRVAELINDYRTLLLHISQQQVDVPAEDYYEEGYTVLRECHAAAQQLLSANYQPCPMTGQGSAEIEKAELQRVIIDSSARRFQAHKIYLRAAASRRWAMTRAATLRGQRPTGAHAAALKSAHSTLQQELSRVTDQHVVADLRAADLRAGHWLDDDPSLDSIRRWIQGR</sequence>
<evidence type="ECO:0000313" key="1">
    <source>
        <dbReference type="EMBL" id="OQE28527.1"/>
    </source>
</evidence>
<name>A0A1V6TQ94_9EURO</name>
<dbReference type="Proteomes" id="UP000191285">
    <property type="component" value="Unassembled WGS sequence"/>
</dbReference>
<gene>
    <name evidence="1" type="ORF">PENSTE_c003G02984</name>
</gene>
<keyword evidence="2" id="KW-1185">Reference proteome</keyword>
<organism evidence="1 2">
    <name type="scientific">Penicillium steckii</name>
    <dbReference type="NCBI Taxonomy" id="303698"/>
    <lineage>
        <taxon>Eukaryota</taxon>
        <taxon>Fungi</taxon>
        <taxon>Dikarya</taxon>
        <taxon>Ascomycota</taxon>
        <taxon>Pezizomycotina</taxon>
        <taxon>Eurotiomycetes</taxon>
        <taxon>Eurotiomycetidae</taxon>
        <taxon>Eurotiales</taxon>
        <taxon>Aspergillaceae</taxon>
        <taxon>Penicillium</taxon>
    </lineage>
</organism>
<dbReference type="AlphaFoldDB" id="A0A1V6TQ94"/>